<evidence type="ECO:0000313" key="3">
    <source>
        <dbReference type="Proteomes" id="UP000479710"/>
    </source>
</evidence>
<keyword evidence="3" id="KW-1185">Reference proteome</keyword>
<dbReference type="EMBL" id="SPHZ02000012">
    <property type="protein sequence ID" value="KAF0889180.1"/>
    <property type="molecule type" value="Genomic_DNA"/>
</dbReference>
<evidence type="ECO:0000256" key="1">
    <source>
        <dbReference type="SAM" id="MobiDB-lite"/>
    </source>
</evidence>
<gene>
    <name evidence="2" type="ORF">E2562_022443</name>
</gene>
<reference evidence="2 3" key="1">
    <citation type="submission" date="2019-11" db="EMBL/GenBank/DDBJ databases">
        <title>Whole genome sequence of Oryza granulata.</title>
        <authorList>
            <person name="Li W."/>
        </authorList>
    </citation>
    <scope>NUCLEOTIDE SEQUENCE [LARGE SCALE GENOMIC DNA]</scope>
    <source>
        <strain evidence="3">cv. Menghai</strain>
        <tissue evidence="2">Leaf</tissue>
    </source>
</reference>
<name>A0A6G1BMM8_9ORYZ</name>
<evidence type="ECO:0000313" key="2">
    <source>
        <dbReference type="EMBL" id="KAF0889180.1"/>
    </source>
</evidence>
<accession>A0A6G1BMM8</accession>
<proteinExistence type="predicted"/>
<comment type="caution">
    <text evidence="2">The sequence shown here is derived from an EMBL/GenBank/DDBJ whole genome shotgun (WGS) entry which is preliminary data.</text>
</comment>
<feature type="compositionally biased region" description="Basic residues" evidence="1">
    <location>
        <begin position="23"/>
        <end position="34"/>
    </location>
</feature>
<evidence type="ECO:0008006" key="4">
    <source>
        <dbReference type="Google" id="ProtNLM"/>
    </source>
</evidence>
<dbReference type="Proteomes" id="UP000479710">
    <property type="component" value="Unassembled WGS sequence"/>
</dbReference>
<feature type="region of interest" description="Disordered" evidence="1">
    <location>
        <begin position="20"/>
        <end position="108"/>
    </location>
</feature>
<protein>
    <recommendedName>
        <fullName evidence="4">DUF834 domain-containing protein</fullName>
    </recommendedName>
</protein>
<organism evidence="2 3">
    <name type="scientific">Oryza meyeriana var. granulata</name>
    <dbReference type="NCBI Taxonomy" id="110450"/>
    <lineage>
        <taxon>Eukaryota</taxon>
        <taxon>Viridiplantae</taxon>
        <taxon>Streptophyta</taxon>
        <taxon>Embryophyta</taxon>
        <taxon>Tracheophyta</taxon>
        <taxon>Spermatophyta</taxon>
        <taxon>Magnoliopsida</taxon>
        <taxon>Liliopsida</taxon>
        <taxon>Poales</taxon>
        <taxon>Poaceae</taxon>
        <taxon>BOP clade</taxon>
        <taxon>Oryzoideae</taxon>
        <taxon>Oryzeae</taxon>
        <taxon>Oryzinae</taxon>
        <taxon>Oryza</taxon>
        <taxon>Oryza meyeriana</taxon>
    </lineage>
</organism>
<dbReference type="AlphaFoldDB" id="A0A6G1BMM8"/>
<sequence>MTARRRWRWTAAAGLQATALEARRRHGAQGRSRLRQQMGEDRGRHGRVLTGDGLQGQRRRRWWRPPVGIDDEDGNAERMKRRPAVTERRPAGDDGSTTTKPSCRAEGGGVVWRLTGSVARV</sequence>